<organism evidence="6 7">
    <name type="scientific">Pleurotus ostreatus (strain PC15)</name>
    <name type="common">Oyster mushroom</name>
    <dbReference type="NCBI Taxonomy" id="1137138"/>
    <lineage>
        <taxon>Eukaryota</taxon>
        <taxon>Fungi</taxon>
        <taxon>Dikarya</taxon>
        <taxon>Basidiomycota</taxon>
        <taxon>Agaricomycotina</taxon>
        <taxon>Agaricomycetes</taxon>
        <taxon>Agaricomycetidae</taxon>
        <taxon>Agaricales</taxon>
        <taxon>Pleurotineae</taxon>
        <taxon>Pleurotaceae</taxon>
        <taxon>Pleurotus</taxon>
    </lineage>
</organism>
<dbReference type="GO" id="GO:0003723">
    <property type="term" value="F:RNA binding"/>
    <property type="evidence" value="ECO:0007669"/>
    <property type="project" value="UniProtKB-UniRule"/>
</dbReference>
<feature type="region of interest" description="Disordered" evidence="3">
    <location>
        <begin position="183"/>
        <end position="208"/>
    </location>
</feature>
<dbReference type="VEuPathDB" id="FungiDB:PLEOSDRAFT_1111620"/>
<dbReference type="Gene3D" id="3.30.160.20">
    <property type="match status" value="1"/>
</dbReference>
<name>A0A067NST2_PLEO1</name>
<protein>
    <recommendedName>
        <fullName evidence="8">RNase III domain-containing protein</fullName>
    </recommendedName>
</protein>
<dbReference type="PROSITE" id="PS50137">
    <property type="entry name" value="DS_RBD"/>
    <property type="match status" value="1"/>
</dbReference>
<sequence length="309" mass="33851">MNIPASSATNAGETLPSRKRPRPDALSDPPNHDVGLNVRAPPKLPKVDCELLLEAYTHRSLRKPVGDVEDRLCDNERLAVLGKSVLGLIITGILYKQKPRRDAEEIEVELAQLSREVEWAQMYGMVENIRCHPNSRDELRAEETVQTVFRAFTGAAFISSGLDAIEEWIEQLLQTGDDLDAETTICPPQNHTAKDSHPHKKARTSEPASPQVFFASQPFRKPLDPAPSIGNPLTPAQPNLPFLPSFHQAASRRGVSVTYTIEHAGANHSGQWIAQCLVNGILKGVGSGGNKQAAKEAAARKAYYAMGWT</sequence>
<dbReference type="InterPro" id="IPR036389">
    <property type="entry name" value="RNase_III_sf"/>
</dbReference>
<dbReference type="InterPro" id="IPR014720">
    <property type="entry name" value="dsRBD_dom"/>
</dbReference>
<reference evidence="7" key="1">
    <citation type="journal article" date="2014" name="Proc. Natl. Acad. Sci. U.S.A.">
        <title>Extensive sampling of basidiomycete genomes demonstrates inadequacy of the white-rot/brown-rot paradigm for wood decay fungi.</title>
        <authorList>
            <person name="Riley R."/>
            <person name="Salamov A.A."/>
            <person name="Brown D.W."/>
            <person name="Nagy L.G."/>
            <person name="Floudas D."/>
            <person name="Held B.W."/>
            <person name="Levasseur A."/>
            <person name="Lombard V."/>
            <person name="Morin E."/>
            <person name="Otillar R."/>
            <person name="Lindquist E.A."/>
            <person name="Sun H."/>
            <person name="LaButti K.M."/>
            <person name="Schmutz J."/>
            <person name="Jabbour D."/>
            <person name="Luo H."/>
            <person name="Baker S.E."/>
            <person name="Pisabarro A.G."/>
            <person name="Walton J.D."/>
            <person name="Blanchette R.A."/>
            <person name="Henrissat B."/>
            <person name="Martin F."/>
            <person name="Cullen D."/>
            <person name="Hibbett D.S."/>
            <person name="Grigoriev I.V."/>
        </authorList>
    </citation>
    <scope>NUCLEOTIDE SEQUENCE [LARGE SCALE GENOMIC DNA]</scope>
    <source>
        <strain evidence="7">PC15</strain>
    </source>
</reference>
<accession>A0A067NST2</accession>
<feature type="domain" description="RNase III" evidence="5">
    <location>
        <begin position="33"/>
        <end position="161"/>
    </location>
</feature>
<evidence type="ECO:0000313" key="7">
    <source>
        <dbReference type="Proteomes" id="UP000027073"/>
    </source>
</evidence>
<dbReference type="SMART" id="SM00535">
    <property type="entry name" value="RIBOc"/>
    <property type="match status" value="1"/>
</dbReference>
<dbReference type="Proteomes" id="UP000027073">
    <property type="component" value="Unassembled WGS sequence"/>
</dbReference>
<dbReference type="HOGENOM" id="CLU_056047_1_0_1"/>
<proteinExistence type="predicted"/>
<dbReference type="PROSITE" id="PS50142">
    <property type="entry name" value="RNASE_3_2"/>
    <property type="match status" value="1"/>
</dbReference>
<dbReference type="SUPFAM" id="SSF54768">
    <property type="entry name" value="dsRNA-binding domain-like"/>
    <property type="match status" value="1"/>
</dbReference>
<feature type="domain" description="DRBM" evidence="4">
    <location>
        <begin position="238"/>
        <end position="308"/>
    </location>
</feature>
<dbReference type="InParanoid" id="A0A067NST2"/>
<dbReference type="SMART" id="SM00358">
    <property type="entry name" value="DSRM"/>
    <property type="match status" value="1"/>
</dbReference>
<gene>
    <name evidence="6" type="ORF">PLEOSDRAFT_1111620</name>
</gene>
<evidence type="ECO:0000256" key="2">
    <source>
        <dbReference type="PROSITE-ProRule" id="PRU00266"/>
    </source>
</evidence>
<evidence type="ECO:0000259" key="4">
    <source>
        <dbReference type="PROSITE" id="PS50137"/>
    </source>
</evidence>
<evidence type="ECO:0000259" key="5">
    <source>
        <dbReference type="PROSITE" id="PS50142"/>
    </source>
</evidence>
<dbReference type="STRING" id="1137138.A0A067NST2"/>
<dbReference type="Gene3D" id="1.10.1520.10">
    <property type="entry name" value="Ribonuclease III domain"/>
    <property type="match status" value="1"/>
</dbReference>
<dbReference type="GO" id="GO:0006396">
    <property type="term" value="P:RNA processing"/>
    <property type="evidence" value="ECO:0007669"/>
    <property type="project" value="InterPro"/>
</dbReference>
<keyword evidence="1 2" id="KW-0694">RNA-binding</keyword>
<evidence type="ECO:0000256" key="3">
    <source>
        <dbReference type="SAM" id="MobiDB-lite"/>
    </source>
</evidence>
<evidence type="ECO:0008006" key="8">
    <source>
        <dbReference type="Google" id="ProtNLM"/>
    </source>
</evidence>
<feature type="compositionally biased region" description="Polar residues" evidence="3">
    <location>
        <begin position="1"/>
        <end position="12"/>
    </location>
</feature>
<evidence type="ECO:0000256" key="1">
    <source>
        <dbReference type="ARBA" id="ARBA00022884"/>
    </source>
</evidence>
<dbReference type="AlphaFoldDB" id="A0A067NST2"/>
<dbReference type="CDD" id="cd00593">
    <property type="entry name" value="RIBOc"/>
    <property type="match status" value="1"/>
</dbReference>
<dbReference type="GO" id="GO:0004525">
    <property type="term" value="F:ribonuclease III activity"/>
    <property type="evidence" value="ECO:0007669"/>
    <property type="project" value="InterPro"/>
</dbReference>
<dbReference type="EMBL" id="KL198006">
    <property type="protein sequence ID" value="KDQ30974.1"/>
    <property type="molecule type" value="Genomic_DNA"/>
</dbReference>
<dbReference type="OrthoDB" id="2392202at2759"/>
<feature type="region of interest" description="Disordered" evidence="3">
    <location>
        <begin position="1"/>
        <end position="39"/>
    </location>
</feature>
<evidence type="ECO:0000313" key="6">
    <source>
        <dbReference type="EMBL" id="KDQ30974.1"/>
    </source>
</evidence>
<dbReference type="Pfam" id="PF14622">
    <property type="entry name" value="Ribonucleas_3_3"/>
    <property type="match status" value="1"/>
</dbReference>
<dbReference type="Pfam" id="PF00035">
    <property type="entry name" value="dsrm"/>
    <property type="match status" value="1"/>
</dbReference>
<dbReference type="InterPro" id="IPR000999">
    <property type="entry name" value="RNase_III_dom"/>
</dbReference>
<dbReference type="SUPFAM" id="SSF69065">
    <property type="entry name" value="RNase III domain-like"/>
    <property type="match status" value="1"/>
</dbReference>